<organism evidence="5 6">
    <name type="scientific">Thermosipho ferrireducens</name>
    <dbReference type="NCBI Taxonomy" id="2571116"/>
    <lineage>
        <taxon>Bacteria</taxon>
        <taxon>Thermotogati</taxon>
        <taxon>Thermotogota</taxon>
        <taxon>Thermotogae</taxon>
        <taxon>Thermotogales</taxon>
        <taxon>Fervidobacteriaceae</taxon>
        <taxon>Thermosipho</taxon>
    </lineage>
</organism>
<accession>A0ABX7S8V3</accession>
<dbReference type="InterPro" id="IPR002044">
    <property type="entry name" value="CBM20"/>
</dbReference>
<dbReference type="CDD" id="cd07184">
    <property type="entry name" value="E_set_Isoamylase_like_N"/>
    <property type="match status" value="1"/>
</dbReference>
<dbReference type="InterPro" id="IPR027291">
    <property type="entry name" value="Glyco_hydro_38_N_sf"/>
</dbReference>
<dbReference type="Pfam" id="PF03065">
    <property type="entry name" value="Glyco_hydro_57"/>
    <property type="match status" value="1"/>
</dbReference>
<protein>
    <recommendedName>
        <fullName evidence="4">CBM20 domain-containing protein</fullName>
    </recommendedName>
</protein>
<gene>
    <name evidence="5" type="ORF">JYK00_03780</name>
</gene>
<dbReference type="PANTHER" id="PTHR36306:SF1">
    <property type="entry name" value="ALPHA-AMYLASE-RELATED"/>
    <property type="match status" value="1"/>
</dbReference>
<dbReference type="Gene3D" id="3.20.110.10">
    <property type="entry name" value="Glycoside hydrolase 38, N terminal domain"/>
    <property type="match status" value="1"/>
</dbReference>
<feature type="domain" description="CBM20" evidence="4">
    <location>
        <begin position="24"/>
        <end position="107"/>
    </location>
</feature>
<dbReference type="InterPro" id="IPR004300">
    <property type="entry name" value="Glyco_hydro_57_N"/>
</dbReference>
<evidence type="ECO:0000256" key="2">
    <source>
        <dbReference type="ARBA" id="ARBA00023277"/>
    </source>
</evidence>
<feature type="domain" description="CBM20" evidence="4">
    <location>
        <begin position="150"/>
        <end position="229"/>
    </location>
</feature>
<comment type="similarity">
    <text evidence="1 3">Belongs to the glycosyl hydrolase 57 family.</text>
</comment>
<dbReference type="RefSeq" id="WP_207567359.1">
    <property type="nucleotide sequence ID" value="NZ_CP071446.1"/>
</dbReference>
<dbReference type="InterPro" id="IPR014756">
    <property type="entry name" value="Ig_E-set"/>
</dbReference>
<dbReference type="CDD" id="cd02859">
    <property type="entry name" value="E_set_AMPKbeta_like_N"/>
    <property type="match status" value="1"/>
</dbReference>
<dbReference type="InterPro" id="IPR004193">
    <property type="entry name" value="Glyco_hydro_13_N"/>
</dbReference>
<keyword evidence="6" id="KW-1185">Reference proteome</keyword>
<dbReference type="PANTHER" id="PTHR36306">
    <property type="entry name" value="ALPHA-AMYLASE-RELATED-RELATED"/>
    <property type="match status" value="1"/>
</dbReference>
<dbReference type="InterPro" id="IPR052046">
    <property type="entry name" value="GH57_Enzymes"/>
</dbReference>
<dbReference type="InterPro" id="IPR013783">
    <property type="entry name" value="Ig-like_fold"/>
</dbReference>
<dbReference type="InterPro" id="IPR032640">
    <property type="entry name" value="AMPK1_CBM"/>
</dbReference>
<name>A0ABX7S8V3_9BACT</name>
<evidence type="ECO:0000259" key="4">
    <source>
        <dbReference type="SMART" id="SM01065"/>
    </source>
</evidence>
<dbReference type="InterPro" id="IPR011330">
    <property type="entry name" value="Glyco_hydro/deAcase_b/a-brl"/>
</dbReference>
<dbReference type="InterPro" id="IPR019248">
    <property type="entry name" value="Glucodextran_C"/>
</dbReference>
<evidence type="ECO:0000256" key="3">
    <source>
        <dbReference type="RuleBase" id="RU361196"/>
    </source>
</evidence>
<dbReference type="SUPFAM" id="SSF81296">
    <property type="entry name" value="E set domains"/>
    <property type="match status" value="2"/>
</dbReference>
<keyword evidence="2 3" id="KW-0119">Carbohydrate metabolism</keyword>
<dbReference type="CDD" id="cd09626">
    <property type="entry name" value="DOMON_glucodextranase_like"/>
    <property type="match status" value="1"/>
</dbReference>
<reference evidence="5 6" key="1">
    <citation type="submission" date="2021-03" db="EMBL/GenBank/DDBJ databases">
        <title>Thermosipho ferrireducens sp.nov., an anaerobic thermophilic iron-reducing bacterium isolated from a deep-sea hydrothermal sulfide deposits.</title>
        <authorList>
            <person name="Zeng X."/>
            <person name="Chen Y."/>
            <person name="Shao Z."/>
        </authorList>
    </citation>
    <scope>NUCLEOTIDE SEQUENCE [LARGE SCALE GENOMIC DNA]</scope>
    <source>
        <strain evidence="5 6">JL129W03</strain>
    </source>
</reference>
<sequence>MKKLFVLMLLLISVAYFSAVFVENGKVVFTFSDPEAANASVVYLAGTFNNWNPKGLAMKFVDGVWRAELELKPGTYQYKYVINGTNWKEDPEAPGYTDDGFGGKNGIFTLVEKGGKLLVVGEQAQKVDKSNYEINEKFDKSKLYVDEEGYVVIRFYAPDAEYVTVAGSFNDWNMDANECYDIGDGWWEAVLELDPGIYQYKFVVNGSEWITDPNAPAFTDDGFGGKNGVFEVFKQNGELKAGLRTISADSSEKLPETSENPPLKVILIWHNHQPLYKIPGSDNYMMPWVRAHGVNDYPYMADLVDKYLTKGSVTFNFVPSLLLQVQDYLKGAVDEYQRLSLKPESELTKLEKKFILDHFFDINPQFVNAHPRYKELMEKKVSGESFTEQDFLDLKVCWNLYWINIDYIKADKRLSEMLGKRHYTRDDLEYVISYHKKLLGEIIAKYKKLWKDGKIEITTSPFYHPILPLLVDMGWKDDALGQISEGLSYFEDIFGKRPAGMWPSEQAVSQDVAELISSQGVKWIVTDKQILQKSGIDIGDIENIMKPYKVKTQSGELIVFFRDTDLSDRIGFKYSQMRAEDAVNDFVSTLHEYQKLNKSGELVITVALDGENAWEHYPNNGNDFRRLLYETLSNDPLIELVTPSQYIEKYGVKEELPLLAKGSWVGGSLDTWIGEKEENEAWDRLKDAREVLLKAIPDLLKNSLARHVLYAAEGSDWFWWYGADQDAGNNEVLFDQQFKQLLVKMYELAGYKESDIPSYLFIPNKKPASASKGVIKKISYKIDGILDAAEKTGALFDDSLDENILQKVYVGRSEKGVYVAIKLGKKATDYLGKDVKVEIYADSPQAKKFNAKTQYSANGYTPLGFALSYRFTINFKTWEKRKRVSFYKASGTDKWVLSSAKIAGDVNDVVEFEIPYDVINVKSGQEFNLAVVVAVNKKDADYAPNSGPINVMIPAAVSGDVIARFKDPEGDEYGPGTYVYPKDQAFKPFKGLFDMTDVVVLENDEAFVFQIKFVEMTNPWGAPKGFSHQLINIYLDTKPGGRTDTYNEGARVKFDKTHPWDYFIKAAGWPGYGQFFATADNNEISDAVRVEADAGEKVINVIIYKKYLDIQNGIYAYILVGSQDGYGPDNYRPVTPDPGQWSLGGYPSDSKDMAPYVVDILVPDGYNQKEILSSYKSGVEYATVLPVKIK</sequence>
<dbReference type="Pfam" id="PF02922">
    <property type="entry name" value="CBM_48"/>
    <property type="match status" value="1"/>
</dbReference>
<dbReference type="SUPFAM" id="SSF49344">
    <property type="entry name" value="CBD9-like"/>
    <property type="match status" value="1"/>
</dbReference>
<dbReference type="EMBL" id="CP071446">
    <property type="protein sequence ID" value="QTA38639.1"/>
    <property type="molecule type" value="Genomic_DNA"/>
</dbReference>
<dbReference type="Gene3D" id="2.60.40.10">
    <property type="entry name" value="Immunoglobulins"/>
    <property type="match status" value="2"/>
</dbReference>
<evidence type="ECO:0000313" key="5">
    <source>
        <dbReference type="EMBL" id="QTA38639.1"/>
    </source>
</evidence>
<dbReference type="SUPFAM" id="SSF88713">
    <property type="entry name" value="Glycoside hydrolase/deacetylase"/>
    <property type="match status" value="1"/>
</dbReference>
<evidence type="ECO:0000256" key="1">
    <source>
        <dbReference type="ARBA" id="ARBA00006821"/>
    </source>
</evidence>
<proteinExistence type="inferred from homology"/>
<dbReference type="CDD" id="cd10796">
    <property type="entry name" value="GH57N_APU"/>
    <property type="match status" value="1"/>
</dbReference>
<evidence type="ECO:0000313" key="6">
    <source>
        <dbReference type="Proteomes" id="UP000671862"/>
    </source>
</evidence>
<dbReference type="Proteomes" id="UP000671862">
    <property type="component" value="Chromosome"/>
</dbReference>
<dbReference type="Pfam" id="PF09985">
    <property type="entry name" value="Glucodextran_C"/>
    <property type="match status" value="1"/>
</dbReference>
<dbReference type="SMART" id="SM01065">
    <property type="entry name" value="CBM_2"/>
    <property type="match status" value="2"/>
</dbReference>
<dbReference type="Gene3D" id="2.60.40.1190">
    <property type="match status" value="1"/>
</dbReference>
<dbReference type="Pfam" id="PF16561">
    <property type="entry name" value="AMPK1_CBM"/>
    <property type="match status" value="1"/>
</dbReference>